<protein>
    <submittedName>
        <fullName evidence="3">Maleylpyruvate isomerase family mycothiol-dependent enzyme</fullName>
    </submittedName>
</protein>
<dbReference type="InterPro" id="IPR017517">
    <property type="entry name" value="Maleyloyr_isom"/>
</dbReference>
<reference evidence="3 4" key="1">
    <citation type="submission" date="2024-09" db="EMBL/GenBank/DDBJ databases">
        <authorList>
            <person name="Sun Q."/>
            <person name="Mori K."/>
        </authorList>
    </citation>
    <scope>NUCLEOTIDE SEQUENCE [LARGE SCALE GENOMIC DNA]</scope>
    <source>
        <strain evidence="3 4">TBRC 1432</strain>
    </source>
</reference>
<proteinExistence type="predicted"/>
<dbReference type="SUPFAM" id="SSF109854">
    <property type="entry name" value="DinB/YfiT-like putative metalloenzymes"/>
    <property type="match status" value="1"/>
</dbReference>
<dbReference type="GO" id="GO:0016853">
    <property type="term" value="F:isomerase activity"/>
    <property type="evidence" value="ECO:0007669"/>
    <property type="project" value="UniProtKB-KW"/>
</dbReference>
<name>A0ABV6MMP6_9PSEU</name>
<feature type="domain" description="MDMPI C-terminal" evidence="1">
    <location>
        <begin position="156"/>
        <end position="252"/>
    </location>
</feature>
<feature type="domain" description="Mycothiol-dependent maleylpyruvate isomerase metal-binding" evidence="2">
    <location>
        <begin position="8"/>
        <end position="143"/>
    </location>
</feature>
<evidence type="ECO:0000259" key="1">
    <source>
        <dbReference type="Pfam" id="PF07398"/>
    </source>
</evidence>
<organism evidence="3 4">
    <name type="scientific">Kutzneria chonburiensis</name>
    <dbReference type="NCBI Taxonomy" id="1483604"/>
    <lineage>
        <taxon>Bacteria</taxon>
        <taxon>Bacillati</taxon>
        <taxon>Actinomycetota</taxon>
        <taxon>Actinomycetes</taxon>
        <taxon>Pseudonocardiales</taxon>
        <taxon>Pseudonocardiaceae</taxon>
        <taxon>Kutzneria</taxon>
    </lineage>
</organism>
<dbReference type="InterPro" id="IPR010872">
    <property type="entry name" value="MDMPI_C-term_domain"/>
</dbReference>
<dbReference type="InterPro" id="IPR034660">
    <property type="entry name" value="DinB/YfiT-like"/>
</dbReference>
<evidence type="ECO:0000313" key="4">
    <source>
        <dbReference type="Proteomes" id="UP001589810"/>
    </source>
</evidence>
<sequence>MDYVPHFRREIAAFEDAVRRSADAAPPVPSCPGWSMSDLVAHLGNVHRYLIHLVEHRLAAPPDRVDLNVPTDTRGWPVAGRTPTHGPVPTSLIDWFVDGAARLAELFDSRDPAEPVWTWSQDQTVGFWARMQTIEAAVHRWDAENAIDAPQPVDSDLAADAIEQNFTVMAPFRRARTQAPPGLGERIRLRRTDGDDVWTVAFDGDTIELIDPTEPRHVELRGTASDLMLFLWHRIPADELLGVVGPRAVLDRYFTLVPPM</sequence>
<dbReference type="PANTHER" id="PTHR40758">
    <property type="entry name" value="CONSERVED PROTEIN"/>
    <property type="match status" value="1"/>
</dbReference>
<dbReference type="NCBIfam" id="TIGR03083">
    <property type="entry name" value="maleylpyruvate isomerase family mycothiol-dependent enzyme"/>
    <property type="match status" value="1"/>
</dbReference>
<comment type="caution">
    <text evidence="3">The sequence shown here is derived from an EMBL/GenBank/DDBJ whole genome shotgun (WGS) entry which is preliminary data.</text>
</comment>
<dbReference type="Pfam" id="PF07398">
    <property type="entry name" value="MDMPI_C"/>
    <property type="match status" value="1"/>
</dbReference>
<dbReference type="EMBL" id="JBHLUD010000002">
    <property type="protein sequence ID" value="MFC0541580.1"/>
    <property type="molecule type" value="Genomic_DNA"/>
</dbReference>
<accession>A0ABV6MMP6</accession>
<dbReference type="Pfam" id="PF11716">
    <property type="entry name" value="MDMPI_N"/>
    <property type="match status" value="1"/>
</dbReference>
<gene>
    <name evidence="3" type="ORF">ACFFH7_08815</name>
</gene>
<dbReference type="PANTHER" id="PTHR40758:SF1">
    <property type="entry name" value="CONSERVED PROTEIN"/>
    <property type="match status" value="1"/>
</dbReference>
<evidence type="ECO:0000313" key="3">
    <source>
        <dbReference type="EMBL" id="MFC0541580.1"/>
    </source>
</evidence>
<keyword evidence="3" id="KW-0413">Isomerase</keyword>
<evidence type="ECO:0000259" key="2">
    <source>
        <dbReference type="Pfam" id="PF11716"/>
    </source>
</evidence>
<dbReference type="Proteomes" id="UP001589810">
    <property type="component" value="Unassembled WGS sequence"/>
</dbReference>
<keyword evidence="4" id="KW-1185">Reference proteome</keyword>
<dbReference type="RefSeq" id="WP_379793866.1">
    <property type="nucleotide sequence ID" value="NZ_JBHLUD010000002.1"/>
</dbReference>
<dbReference type="InterPro" id="IPR024344">
    <property type="entry name" value="MDMPI_metal-binding"/>
</dbReference>
<dbReference type="Gene3D" id="1.20.120.450">
    <property type="entry name" value="dinb family like domain"/>
    <property type="match status" value="1"/>
</dbReference>